<name>A0A840LD02_9BURK</name>
<evidence type="ECO:0000256" key="3">
    <source>
        <dbReference type="ARBA" id="ARBA00023125"/>
    </source>
</evidence>
<organism evidence="6 7">
    <name type="scientific">Roseateles oligotrophus</name>
    <dbReference type="NCBI Taxonomy" id="1769250"/>
    <lineage>
        <taxon>Bacteria</taxon>
        <taxon>Pseudomonadati</taxon>
        <taxon>Pseudomonadota</taxon>
        <taxon>Betaproteobacteria</taxon>
        <taxon>Burkholderiales</taxon>
        <taxon>Sphaerotilaceae</taxon>
        <taxon>Roseateles</taxon>
    </lineage>
</organism>
<dbReference type="GO" id="GO:0003700">
    <property type="term" value="F:DNA-binding transcription factor activity"/>
    <property type="evidence" value="ECO:0007669"/>
    <property type="project" value="InterPro"/>
</dbReference>
<dbReference type="CDD" id="cd08471">
    <property type="entry name" value="PBP2_CrgA_like_2"/>
    <property type="match status" value="1"/>
</dbReference>
<reference evidence="6 7" key="1">
    <citation type="submission" date="2020-08" db="EMBL/GenBank/DDBJ databases">
        <title>Functional genomics of gut bacteria from endangered species of beetles.</title>
        <authorList>
            <person name="Carlos-Shanley C."/>
        </authorList>
    </citation>
    <scope>NUCLEOTIDE SEQUENCE [LARGE SCALE GENOMIC DNA]</scope>
    <source>
        <strain evidence="6 7">S00239</strain>
    </source>
</reference>
<keyword evidence="2" id="KW-0805">Transcription regulation</keyword>
<keyword evidence="3 6" id="KW-0238">DNA-binding</keyword>
<protein>
    <submittedName>
        <fullName evidence="6">DNA-binding transcriptional LysR family regulator</fullName>
    </submittedName>
</protein>
<keyword evidence="4" id="KW-0804">Transcription</keyword>
<dbReference type="FunFam" id="1.10.10.10:FF:000001">
    <property type="entry name" value="LysR family transcriptional regulator"/>
    <property type="match status" value="1"/>
</dbReference>
<evidence type="ECO:0000256" key="1">
    <source>
        <dbReference type="ARBA" id="ARBA00009437"/>
    </source>
</evidence>
<sequence>MDKLNAMRVFVAVAEAQSFASAARLLGLSASQVTRAVAALEEELGVRLLHRTTRQLRLSEVGARYLSDCRRLLGDLQEAEAQASGAHLLPQGHLTVTAPVLFGRLHMAPVLLEFLQAQPQLTAQALLVDRVVHLLEEGVDLALRISHLPDSSLCALRVGEVRRVIVAAPDYLARHGEPACPADLGRHQALGVAHNGGPPAPWLLAAQASRPDRLVQGPQPRMPLSFSGVEPCIQAAIAGHGLARALSYQVAEAVERGQLRVVLAAYEPLPLPVSLVHPEGRRACAKVRSFVDFAAQRLQARLARARLDATA</sequence>
<evidence type="ECO:0000313" key="6">
    <source>
        <dbReference type="EMBL" id="MBB4845601.1"/>
    </source>
</evidence>
<dbReference type="Pfam" id="PF00126">
    <property type="entry name" value="HTH_1"/>
    <property type="match status" value="1"/>
</dbReference>
<dbReference type="GO" id="GO:0006351">
    <property type="term" value="P:DNA-templated transcription"/>
    <property type="evidence" value="ECO:0007669"/>
    <property type="project" value="TreeGrafter"/>
</dbReference>
<dbReference type="PANTHER" id="PTHR30537">
    <property type="entry name" value="HTH-TYPE TRANSCRIPTIONAL REGULATOR"/>
    <property type="match status" value="1"/>
</dbReference>
<feature type="domain" description="HTH lysR-type" evidence="5">
    <location>
        <begin position="1"/>
        <end position="59"/>
    </location>
</feature>
<dbReference type="PROSITE" id="PS50931">
    <property type="entry name" value="HTH_LYSR"/>
    <property type="match status" value="1"/>
</dbReference>
<dbReference type="Gene3D" id="3.40.190.290">
    <property type="match status" value="1"/>
</dbReference>
<dbReference type="InterPro" id="IPR058163">
    <property type="entry name" value="LysR-type_TF_proteobact-type"/>
</dbReference>
<dbReference type="InterPro" id="IPR005119">
    <property type="entry name" value="LysR_subst-bd"/>
</dbReference>
<gene>
    <name evidence="6" type="ORF">HNP55_004153</name>
</gene>
<dbReference type="SUPFAM" id="SSF46785">
    <property type="entry name" value="Winged helix' DNA-binding domain"/>
    <property type="match status" value="1"/>
</dbReference>
<dbReference type="InterPro" id="IPR036390">
    <property type="entry name" value="WH_DNA-bd_sf"/>
</dbReference>
<evidence type="ECO:0000259" key="5">
    <source>
        <dbReference type="PROSITE" id="PS50931"/>
    </source>
</evidence>
<dbReference type="SUPFAM" id="SSF53850">
    <property type="entry name" value="Periplasmic binding protein-like II"/>
    <property type="match status" value="1"/>
</dbReference>
<dbReference type="InterPro" id="IPR000847">
    <property type="entry name" value="LysR_HTH_N"/>
</dbReference>
<dbReference type="RefSeq" id="WP_184303739.1">
    <property type="nucleotide sequence ID" value="NZ_JACHLP010000010.1"/>
</dbReference>
<keyword evidence="7" id="KW-1185">Reference proteome</keyword>
<dbReference type="GO" id="GO:0043565">
    <property type="term" value="F:sequence-specific DNA binding"/>
    <property type="evidence" value="ECO:0007669"/>
    <property type="project" value="TreeGrafter"/>
</dbReference>
<dbReference type="PANTHER" id="PTHR30537:SF5">
    <property type="entry name" value="HTH-TYPE TRANSCRIPTIONAL ACTIVATOR TTDR-RELATED"/>
    <property type="match status" value="1"/>
</dbReference>
<dbReference type="Pfam" id="PF03466">
    <property type="entry name" value="LysR_substrate"/>
    <property type="match status" value="1"/>
</dbReference>
<proteinExistence type="inferred from homology"/>
<evidence type="ECO:0000256" key="2">
    <source>
        <dbReference type="ARBA" id="ARBA00023015"/>
    </source>
</evidence>
<comment type="caution">
    <text evidence="6">The sequence shown here is derived from an EMBL/GenBank/DDBJ whole genome shotgun (WGS) entry which is preliminary data.</text>
</comment>
<dbReference type="Gene3D" id="1.10.10.10">
    <property type="entry name" value="Winged helix-like DNA-binding domain superfamily/Winged helix DNA-binding domain"/>
    <property type="match status" value="1"/>
</dbReference>
<dbReference type="InterPro" id="IPR036388">
    <property type="entry name" value="WH-like_DNA-bd_sf"/>
</dbReference>
<dbReference type="EMBL" id="JACHLP010000010">
    <property type="protein sequence ID" value="MBB4845601.1"/>
    <property type="molecule type" value="Genomic_DNA"/>
</dbReference>
<evidence type="ECO:0000313" key="7">
    <source>
        <dbReference type="Proteomes" id="UP000562027"/>
    </source>
</evidence>
<dbReference type="AlphaFoldDB" id="A0A840LD02"/>
<evidence type="ECO:0000256" key="4">
    <source>
        <dbReference type="ARBA" id="ARBA00023163"/>
    </source>
</evidence>
<accession>A0A840LD02</accession>
<dbReference type="Proteomes" id="UP000562027">
    <property type="component" value="Unassembled WGS sequence"/>
</dbReference>
<comment type="similarity">
    <text evidence="1">Belongs to the LysR transcriptional regulatory family.</text>
</comment>